<dbReference type="Proteomes" id="UP000054217">
    <property type="component" value="Unassembled WGS sequence"/>
</dbReference>
<keyword evidence="3" id="KW-1185">Reference proteome</keyword>
<evidence type="ECO:0000256" key="1">
    <source>
        <dbReference type="SAM" id="Coils"/>
    </source>
</evidence>
<reference evidence="2 3" key="1">
    <citation type="submission" date="2014-04" db="EMBL/GenBank/DDBJ databases">
        <authorList>
            <consortium name="DOE Joint Genome Institute"/>
            <person name="Kuo A."/>
            <person name="Kohler A."/>
            <person name="Costa M.D."/>
            <person name="Nagy L.G."/>
            <person name="Floudas D."/>
            <person name="Copeland A."/>
            <person name="Barry K.W."/>
            <person name="Cichocki N."/>
            <person name="Veneault-Fourrey C."/>
            <person name="LaButti K."/>
            <person name="Lindquist E.A."/>
            <person name="Lipzen A."/>
            <person name="Lundell T."/>
            <person name="Morin E."/>
            <person name="Murat C."/>
            <person name="Sun H."/>
            <person name="Tunlid A."/>
            <person name="Henrissat B."/>
            <person name="Grigoriev I.V."/>
            <person name="Hibbett D.S."/>
            <person name="Martin F."/>
            <person name="Nordberg H.P."/>
            <person name="Cantor M.N."/>
            <person name="Hua S.X."/>
        </authorList>
    </citation>
    <scope>NUCLEOTIDE SEQUENCE [LARGE SCALE GENOMIC DNA]</scope>
    <source>
        <strain evidence="2 3">Marx 270</strain>
    </source>
</reference>
<organism evidence="2 3">
    <name type="scientific">Pisolithus tinctorius Marx 270</name>
    <dbReference type="NCBI Taxonomy" id="870435"/>
    <lineage>
        <taxon>Eukaryota</taxon>
        <taxon>Fungi</taxon>
        <taxon>Dikarya</taxon>
        <taxon>Basidiomycota</taxon>
        <taxon>Agaricomycotina</taxon>
        <taxon>Agaricomycetes</taxon>
        <taxon>Agaricomycetidae</taxon>
        <taxon>Boletales</taxon>
        <taxon>Sclerodermatineae</taxon>
        <taxon>Pisolithaceae</taxon>
        <taxon>Pisolithus</taxon>
    </lineage>
</organism>
<dbReference type="OrthoDB" id="8954335at2759"/>
<proteinExistence type="predicted"/>
<protein>
    <recommendedName>
        <fullName evidence="4">G domain-containing protein</fullName>
    </recommendedName>
</protein>
<sequence>MSSLRIQFVLTTLSQCDGSGRKEDSSAHGLKSDTQNVREFSVNLASDRQYVFVDTPGFDDTYRSDRDILCMVAEWLEKKYRNKVKLSGIIYTHRITDNRMSGSVCKNLDIFSALCGDSAAERVRLVTTMWDKEKDRKLSEGRVNQLEKNFWKPLLDAGARHERFNNSSVSAWEIIRSLMGEGEAVLLQEELVDVERKLNETTAGKTLNRQFQRLLFEQKETIKQLEEEAKAQKNPELVKQLEAEQQRLEAELQKTWDEMAKLKIPFFRRLVLLFSKKPQSRKIELKLPVL</sequence>
<reference evidence="3" key="2">
    <citation type="submission" date="2015-01" db="EMBL/GenBank/DDBJ databases">
        <title>Evolutionary Origins and Diversification of the Mycorrhizal Mutualists.</title>
        <authorList>
            <consortium name="DOE Joint Genome Institute"/>
            <consortium name="Mycorrhizal Genomics Consortium"/>
            <person name="Kohler A."/>
            <person name="Kuo A."/>
            <person name="Nagy L.G."/>
            <person name="Floudas D."/>
            <person name="Copeland A."/>
            <person name="Barry K.W."/>
            <person name="Cichocki N."/>
            <person name="Veneault-Fourrey C."/>
            <person name="LaButti K."/>
            <person name="Lindquist E.A."/>
            <person name="Lipzen A."/>
            <person name="Lundell T."/>
            <person name="Morin E."/>
            <person name="Murat C."/>
            <person name="Riley R."/>
            <person name="Ohm R."/>
            <person name="Sun H."/>
            <person name="Tunlid A."/>
            <person name="Henrissat B."/>
            <person name="Grigoriev I.V."/>
            <person name="Hibbett D.S."/>
            <person name="Martin F."/>
        </authorList>
    </citation>
    <scope>NUCLEOTIDE SEQUENCE [LARGE SCALE GENOMIC DNA]</scope>
    <source>
        <strain evidence="3">Marx 270</strain>
    </source>
</reference>
<dbReference type="HOGENOM" id="CLU_018003_0_0_1"/>
<dbReference type="InParanoid" id="A0A0C3K3S1"/>
<gene>
    <name evidence="2" type="ORF">M404DRAFT_1000686</name>
</gene>
<keyword evidence="1" id="KW-0175">Coiled coil</keyword>
<dbReference type="AlphaFoldDB" id="A0A0C3K3S1"/>
<dbReference type="EMBL" id="KN831972">
    <property type="protein sequence ID" value="KIO04192.1"/>
    <property type="molecule type" value="Genomic_DNA"/>
</dbReference>
<accession>A0A0C3K3S1</accession>
<evidence type="ECO:0000313" key="3">
    <source>
        <dbReference type="Proteomes" id="UP000054217"/>
    </source>
</evidence>
<evidence type="ECO:0000313" key="2">
    <source>
        <dbReference type="EMBL" id="KIO04192.1"/>
    </source>
</evidence>
<dbReference type="SUPFAM" id="SSF52540">
    <property type="entry name" value="P-loop containing nucleoside triphosphate hydrolases"/>
    <property type="match status" value="1"/>
</dbReference>
<name>A0A0C3K3S1_PISTI</name>
<dbReference type="Gene3D" id="3.40.50.300">
    <property type="entry name" value="P-loop containing nucleotide triphosphate hydrolases"/>
    <property type="match status" value="1"/>
</dbReference>
<dbReference type="InterPro" id="IPR027417">
    <property type="entry name" value="P-loop_NTPase"/>
</dbReference>
<feature type="coiled-coil region" evidence="1">
    <location>
        <begin position="208"/>
        <end position="258"/>
    </location>
</feature>
<evidence type="ECO:0008006" key="4">
    <source>
        <dbReference type="Google" id="ProtNLM"/>
    </source>
</evidence>
<dbReference type="STRING" id="870435.A0A0C3K3S1"/>